<gene>
    <name evidence="1" type="ORF">ACFFGH_02680</name>
</gene>
<comment type="caution">
    <text evidence="1">The sequence shown here is derived from an EMBL/GenBank/DDBJ whole genome shotgun (WGS) entry which is preliminary data.</text>
</comment>
<sequence>MSRWSASPRREAGKARSTHWKLHALQAFASNALPPELEVRREEIVADLAQALQAYGEDGLVGPRVQHTLTLTLDT</sequence>
<name>A0ABV6RIF1_9GAMM</name>
<proteinExistence type="predicted"/>
<accession>A0ABV6RIF1</accession>
<organism evidence="1 2">
    <name type="scientific">Lysobacter korlensis</name>
    <dbReference type="NCBI Taxonomy" id="553636"/>
    <lineage>
        <taxon>Bacteria</taxon>
        <taxon>Pseudomonadati</taxon>
        <taxon>Pseudomonadota</taxon>
        <taxon>Gammaproteobacteria</taxon>
        <taxon>Lysobacterales</taxon>
        <taxon>Lysobacteraceae</taxon>
        <taxon>Lysobacter</taxon>
    </lineage>
</organism>
<dbReference type="RefSeq" id="WP_386664575.1">
    <property type="nucleotide sequence ID" value="NZ_JBHLTG010000001.1"/>
</dbReference>
<evidence type="ECO:0000313" key="1">
    <source>
        <dbReference type="EMBL" id="MFC0676759.1"/>
    </source>
</evidence>
<evidence type="ECO:0000313" key="2">
    <source>
        <dbReference type="Proteomes" id="UP001589896"/>
    </source>
</evidence>
<reference evidence="1 2" key="1">
    <citation type="submission" date="2024-09" db="EMBL/GenBank/DDBJ databases">
        <authorList>
            <person name="Sun Q."/>
            <person name="Mori K."/>
        </authorList>
    </citation>
    <scope>NUCLEOTIDE SEQUENCE [LARGE SCALE GENOMIC DNA]</scope>
    <source>
        <strain evidence="1 2">KCTC 23076</strain>
    </source>
</reference>
<keyword evidence="2" id="KW-1185">Reference proteome</keyword>
<dbReference type="EMBL" id="JBHLTG010000001">
    <property type="protein sequence ID" value="MFC0676759.1"/>
    <property type="molecule type" value="Genomic_DNA"/>
</dbReference>
<protein>
    <submittedName>
        <fullName evidence="1">Uncharacterized protein</fullName>
    </submittedName>
</protein>
<dbReference type="Proteomes" id="UP001589896">
    <property type="component" value="Unassembled WGS sequence"/>
</dbReference>